<dbReference type="EMBL" id="CAMGYJ010000007">
    <property type="protein sequence ID" value="CAI0443395.1"/>
    <property type="molecule type" value="Genomic_DNA"/>
</dbReference>
<reference evidence="1" key="1">
    <citation type="submission" date="2022-08" db="EMBL/GenBank/DDBJ databases">
        <authorList>
            <person name="Gutierrez-Valencia J."/>
        </authorList>
    </citation>
    <scope>NUCLEOTIDE SEQUENCE</scope>
</reference>
<dbReference type="PANTHER" id="PTHR31400">
    <property type="entry name" value="GUANYLYL CYCLASE DOMAIN CONTAINING PROTEIN 1 GUCD1"/>
    <property type="match status" value="1"/>
</dbReference>
<dbReference type="Pfam" id="PF09778">
    <property type="entry name" value="Guanylate_cyc_2"/>
    <property type="match status" value="1"/>
</dbReference>
<feature type="non-terminal residue" evidence="1">
    <location>
        <position position="1"/>
    </location>
</feature>
<dbReference type="Proteomes" id="UP001154282">
    <property type="component" value="Unassembled WGS sequence"/>
</dbReference>
<name>A0AAV0MAG1_9ROSI</name>
<keyword evidence="2" id="KW-1185">Reference proteome</keyword>
<proteinExistence type="predicted"/>
<sequence length="131" mass="15008">SWLDTGAACKPAPVWDCGLACCNGSEYRWCQDCSIEALADISSTTSIWTVDLAYLLKRFSVRFSYFTVTIGANPSYSVETYYKEQLPTDVLRVDMLFEKASEEGINILCRSIMKKKFLFNLIWEIYRHCVS</sequence>
<comment type="caution">
    <text evidence="1">The sequence shown here is derived from an EMBL/GenBank/DDBJ whole genome shotgun (WGS) entry which is preliminary data.</text>
</comment>
<accession>A0AAV0MAG1</accession>
<dbReference type="InterPro" id="IPR018616">
    <property type="entry name" value="GUCD1"/>
</dbReference>
<gene>
    <name evidence="1" type="ORF">LITE_LOCUS27649</name>
</gene>
<protein>
    <submittedName>
        <fullName evidence="1">Uncharacterized protein</fullName>
    </submittedName>
</protein>
<dbReference type="AlphaFoldDB" id="A0AAV0MAG1"/>
<evidence type="ECO:0000313" key="2">
    <source>
        <dbReference type="Proteomes" id="UP001154282"/>
    </source>
</evidence>
<evidence type="ECO:0000313" key="1">
    <source>
        <dbReference type="EMBL" id="CAI0443395.1"/>
    </source>
</evidence>
<dbReference type="PANTHER" id="PTHR31400:SF1">
    <property type="entry name" value="PROTEIN GUCD1"/>
    <property type="match status" value="1"/>
</dbReference>
<organism evidence="1 2">
    <name type="scientific">Linum tenue</name>
    <dbReference type="NCBI Taxonomy" id="586396"/>
    <lineage>
        <taxon>Eukaryota</taxon>
        <taxon>Viridiplantae</taxon>
        <taxon>Streptophyta</taxon>
        <taxon>Embryophyta</taxon>
        <taxon>Tracheophyta</taxon>
        <taxon>Spermatophyta</taxon>
        <taxon>Magnoliopsida</taxon>
        <taxon>eudicotyledons</taxon>
        <taxon>Gunneridae</taxon>
        <taxon>Pentapetalae</taxon>
        <taxon>rosids</taxon>
        <taxon>fabids</taxon>
        <taxon>Malpighiales</taxon>
        <taxon>Linaceae</taxon>
        <taxon>Linum</taxon>
    </lineage>
</organism>